<dbReference type="Proteomes" id="UP000028480">
    <property type="component" value="Unassembled WGS sequence"/>
</dbReference>
<feature type="region of interest" description="Disordered" evidence="1">
    <location>
        <begin position="268"/>
        <end position="302"/>
    </location>
</feature>
<evidence type="ECO:0000256" key="1">
    <source>
        <dbReference type="SAM" id="MobiDB-lite"/>
    </source>
</evidence>
<organism evidence="2">
    <name type="scientific">Xenorhabdus bovienii str. Intermedium</name>
    <dbReference type="NCBI Taxonomy" id="1379677"/>
    <lineage>
        <taxon>Bacteria</taxon>
        <taxon>Pseudomonadati</taxon>
        <taxon>Pseudomonadota</taxon>
        <taxon>Gammaproteobacteria</taxon>
        <taxon>Enterobacterales</taxon>
        <taxon>Morganellaceae</taxon>
        <taxon>Xenorhabdus</taxon>
    </lineage>
</organism>
<evidence type="ECO:0000313" key="2">
    <source>
        <dbReference type="EMBL" id="CDH32775.1"/>
    </source>
</evidence>
<proteinExistence type="predicted"/>
<accession>A0A077QHV8</accession>
<sequence length="302" mass="33773">MTAWASTWRIPQFHFYNLPSKGAYRECRRLRSISIADQMGEIAEKVRAAADIGDFENYILSQGGPCTPRDQQTVRVARERDDKLNPYDEAVSKVVGIYAQLNPCAGVVKTREREYRIVKKLQSHNPTPEPSGEGLNLLKSAIGAPRSPVNNCGSGYWQGGEEGAMLPPDLTGKALSDVLQWGWATEINAAENGAQREETGVSGPRVISRITLTRKEEALLPDVMKFTASMGMPISSKSMAMMFVKGMSISFDGQMMRFADGEVRLMETEDGREQRQREFNARKEAHRDALRQQINNMGKRKK</sequence>
<dbReference type="EMBL" id="CBTB010000136">
    <property type="protein sequence ID" value="CDH32775.1"/>
    <property type="molecule type" value="Genomic_DNA"/>
</dbReference>
<comment type="caution">
    <text evidence="2">The sequence shown here is derived from an EMBL/GenBank/DDBJ whole genome shotgun (WGS) entry which is preliminary data.</text>
</comment>
<dbReference type="AlphaFoldDB" id="A0A077QHV8"/>
<gene>
    <name evidence="2" type="ORF">XBI1_2200001</name>
</gene>
<dbReference type="HOGENOM" id="CLU_087784_0_0_6"/>
<reference evidence="2" key="1">
    <citation type="submission" date="2013-07" db="EMBL/GenBank/DDBJ databases">
        <title>Sub-species coevolution in mutualistic symbiosis.</title>
        <authorList>
            <person name="Murfin K."/>
            <person name="Klassen J."/>
            <person name="Lee M."/>
            <person name="Forst S."/>
            <person name="Stock P."/>
            <person name="Goodrich-Blair H."/>
        </authorList>
    </citation>
    <scope>NUCLEOTIDE SEQUENCE [LARGE SCALE GENOMIC DNA]</scope>
    <source>
        <strain evidence="2">Intermedium</strain>
    </source>
</reference>
<protein>
    <submittedName>
        <fullName evidence="2">Uncharacterized protein</fullName>
    </submittedName>
</protein>
<feature type="compositionally biased region" description="Basic and acidic residues" evidence="1">
    <location>
        <begin position="268"/>
        <end position="290"/>
    </location>
</feature>
<name>A0A077QHV8_XENBV</name>